<evidence type="ECO:0000256" key="3">
    <source>
        <dbReference type="ARBA" id="ARBA00022692"/>
    </source>
</evidence>
<keyword evidence="9 11" id="KW-0472">Membrane</keyword>
<dbReference type="UniPathway" id="UPA00269">
    <property type="reaction ID" value="UER00713"/>
</dbReference>
<evidence type="ECO:0000256" key="10">
    <source>
        <dbReference type="ARBA" id="ARBA00023157"/>
    </source>
</evidence>
<keyword evidence="7 11" id="KW-0408">Iron</keyword>
<dbReference type="HAMAP" id="MF_01664">
    <property type="entry name" value="HemeA_synth_type1"/>
    <property type="match status" value="1"/>
</dbReference>
<dbReference type="PANTHER" id="PTHR35457:SF1">
    <property type="entry name" value="HEME A SYNTHASE"/>
    <property type="match status" value="1"/>
</dbReference>
<dbReference type="EMBL" id="QLMH01000001">
    <property type="protein sequence ID" value="RAK23228.1"/>
    <property type="molecule type" value="Genomic_DNA"/>
</dbReference>
<comment type="cofactor">
    <cofactor evidence="11">
        <name>heme b</name>
        <dbReference type="ChEBI" id="CHEBI:60344"/>
    </cofactor>
</comment>
<evidence type="ECO:0000256" key="2">
    <source>
        <dbReference type="ARBA" id="ARBA00022475"/>
    </source>
</evidence>
<keyword evidence="2 11" id="KW-1003">Cell membrane</keyword>
<evidence type="ECO:0000313" key="13">
    <source>
        <dbReference type="Proteomes" id="UP000248555"/>
    </source>
</evidence>
<dbReference type="InterPro" id="IPR050450">
    <property type="entry name" value="COX15/CtaA_HemeA_synthase"/>
</dbReference>
<comment type="caution">
    <text evidence="12">The sequence shown here is derived from an EMBL/GenBank/DDBJ whole genome shotgun (WGS) entry which is preliminary data.</text>
</comment>
<keyword evidence="3 11" id="KW-0812">Transmembrane</keyword>
<gene>
    <name evidence="11" type="primary">ctaA</name>
    <name evidence="12" type="ORF">B0I26_101183</name>
</gene>
<dbReference type="InterPro" id="IPR023755">
    <property type="entry name" value="HemeA_Synthase_type1"/>
</dbReference>
<keyword evidence="6 11" id="KW-0560">Oxidoreductase</keyword>
<evidence type="ECO:0000256" key="1">
    <source>
        <dbReference type="ARBA" id="ARBA00004141"/>
    </source>
</evidence>
<feature type="transmembrane region" description="Helical" evidence="11">
    <location>
        <begin position="7"/>
        <end position="26"/>
    </location>
</feature>
<feature type="transmembrane region" description="Helical" evidence="11">
    <location>
        <begin position="163"/>
        <end position="180"/>
    </location>
</feature>
<comment type="pathway">
    <text evidence="11">Porphyrin-containing compound metabolism; heme A biosynthesis; heme A from heme O: step 1/1.</text>
</comment>
<comment type="subcellular location">
    <subcellularLocation>
        <location evidence="11">Cell membrane</location>
        <topology evidence="11">Multi-pass membrane protein</topology>
    </subcellularLocation>
    <subcellularLocation>
        <location evidence="1">Membrane</location>
        <topology evidence="1">Multi-pass membrane protein</topology>
    </subcellularLocation>
</comment>
<feature type="transmembrane region" description="Helical" evidence="11">
    <location>
        <begin position="270"/>
        <end position="294"/>
    </location>
</feature>
<comment type="subunit">
    <text evidence="11">Interacts with CtaB.</text>
</comment>
<reference evidence="12 13" key="1">
    <citation type="submission" date="2018-06" db="EMBL/GenBank/DDBJ databases">
        <title>Genomic Encyclopedia of Type Strains, Phase III (KMG-III): the genomes of soil and plant-associated and newly described type strains.</title>
        <authorList>
            <person name="Whitman W."/>
        </authorList>
    </citation>
    <scope>NUCLEOTIDE SEQUENCE [LARGE SCALE GENOMIC DNA]</scope>
    <source>
        <strain evidence="12 13">CGMCC 1.8979</strain>
    </source>
</reference>
<feature type="transmembrane region" description="Helical" evidence="11">
    <location>
        <begin position="92"/>
        <end position="114"/>
    </location>
</feature>
<comment type="similarity">
    <text evidence="11">Belongs to the COX15/CtaA family. Type 1 subfamily.</text>
</comment>
<keyword evidence="8 11" id="KW-0350">Heme biosynthesis</keyword>
<evidence type="ECO:0000313" key="12">
    <source>
        <dbReference type="EMBL" id="RAK23228.1"/>
    </source>
</evidence>
<evidence type="ECO:0000256" key="9">
    <source>
        <dbReference type="ARBA" id="ARBA00023136"/>
    </source>
</evidence>
<dbReference type="EC" id="1.17.99.9" evidence="11"/>
<dbReference type="GO" id="GO:0046872">
    <property type="term" value="F:metal ion binding"/>
    <property type="evidence" value="ECO:0007669"/>
    <property type="project" value="UniProtKB-KW"/>
</dbReference>
<dbReference type="RefSeq" id="WP_181502658.1">
    <property type="nucleotide sequence ID" value="NZ_QLMH01000001.1"/>
</dbReference>
<keyword evidence="13" id="KW-1185">Reference proteome</keyword>
<keyword evidence="10" id="KW-1015">Disulfide bond</keyword>
<dbReference type="GO" id="GO:0120547">
    <property type="term" value="F:heme A synthase activity"/>
    <property type="evidence" value="ECO:0007669"/>
    <property type="project" value="UniProtKB-EC"/>
</dbReference>
<evidence type="ECO:0000256" key="5">
    <source>
        <dbReference type="ARBA" id="ARBA00022989"/>
    </source>
</evidence>
<dbReference type="GO" id="GO:0006784">
    <property type="term" value="P:heme A biosynthetic process"/>
    <property type="evidence" value="ECO:0007669"/>
    <property type="project" value="UniProtKB-UniRule"/>
</dbReference>
<evidence type="ECO:0000256" key="4">
    <source>
        <dbReference type="ARBA" id="ARBA00022723"/>
    </source>
</evidence>
<comment type="function">
    <text evidence="11">Catalyzes the conversion of heme O to heme A by two successive hydroxylations of the methyl group at C8. The first hydroxylation forms heme I, the second hydroxylation results in an unstable dihydroxymethyl group, which spontaneously dehydrates, resulting in the formyl group of heme A.</text>
</comment>
<dbReference type="GO" id="GO:0005886">
    <property type="term" value="C:plasma membrane"/>
    <property type="evidence" value="ECO:0007669"/>
    <property type="project" value="UniProtKB-SubCell"/>
</dbReference>
<organism evidence="12 13">
    <name type="scientific">Paranoxybacillus vitaminiphilus</name>
    <dbReference type="NCBI Taxonomy" id="581036"/>
    <lineage>
        <taxon>Bacteria</taxon>
        <taxon>Bacillati</taxon>
        <taxon>Bacillota</taxon>
        <taxon>Bacilli</taxon>
        <taxon>Bacillales</taxon>
        <taxon>Anoxybacillaceae</taxon>
        <taxon>Paranoxybacillus</taxon>
    </lineage>
</organism>
<dbReference type="PANTHER" id="PTHR35457">
    <property type="entry name" value="HEME A SYNTHASE"/>
    <property type="match status" value="1"/>
</dbReference>
<feature type="binding site" description="axial binding residue" evidence="11">
    <location>
        <position position="213"/>
    </location>
    <ligand>
        <name>heme</name>
        <dbReference type="ChEBI" id="CHEBI:30413"/>
    </ligand>
    <ligandPart>
        <name>Fe</name>
        <dbReference type="ChEBI" id="CHEBI:18248"/>
    </ligandPart>
</feature>
<proteinExistence type="inferred from homology"/>
<evidence type="ECO:0000256" key="7">
    <source>
        <dbReference type="ARBA" id="ARBA00023004"/>
    </source>
</evidence>
<evidence type="ECO:0000256" key="8">
    <source>
        <dbReference type="ARBA" id="ARBA00023133"/>
    </source>
</evidence>
<dbReference type="Proteomes" id="UP000248555">
    <property type="component" value="Unassembled WGS sequence"/>
</dbReference>
<feature type="transmembrane region" description="Helical" evidence="11">
    <location>
        <begin position="120"/>
        <end position="142"/>
    </location>
</feature>
<evidence type="ECO:0000256" key="6">
    <source>
        <dbReference type="ARBA" id="ARBA00023002"/>
    </source>
</evidence>
<feature type="transmembrane region" description="Helical" evidence="11">
    <location>
        <begin position="211"/>
        <end position="229"/>
    </location>
</feature>
<sequence length="319" mass="35626">MQRTLKWFAVLTTIAMLFVLIGGALVTKTESGMGCGRSWPLCHGELIPSNITPELLIELSHRVVSGVAGVMVLVLSVWAWRAIGHVRETKFLALVSFIFLVLQGLIGAAAVVWGQSDFVLALHFGISLISFATVFLLTLLIFEVDKKFDADSIVIDKKMKFHIYGVIVYSFIVVYTGALVRHKLASLACPSWPLCSEARPFPIQLHEWVQMGHRFAAGLIFVWILFATIQALKSYRNQRVIYWGWLISLSLVSLQIITGALIVFTKLNLYIALAHAFFISCLFGMLSYLVLLAARSKHNEQMLSHLSNQAKRMTSIIAE</sequence>
<comment type="catalytic activity">
    <reaction evidence="11">
        <text>Fe(II)-heme o + 2 A + H2O = Fe(II)-heme a + 2 AH2</text>
        <dbReference type="Rhea" id="RHEA:63388"/>
        <dbReference type="ChEBI" id="CHEBI:13193"/>
        <dbReference type="ChEBI" id="CHEBI:15377"/>
        <dbReference type="ChEBI" id="CHEBI:17499"/>
        <dbReference type="ChEBI" id="CHEBI:60530"/>
        <dbReference type="ChEBI" id="CHEBI:61715"/>
        <dbReference type="EC" id="1.17.99.9"/>
    </reaction>
</comment>
<feature type="transmembrane region" description="Helical" evidence="11">
    <location>
        <begin position="241"/>
        <end position="264"/>
    </location>
</feature>
<dbReference type="Pfam" id="PF02628">
    <property type="entry name" value="COX15-CtaA"/>
    <property type="match status" value="1"/>
</dbReference>
<name>A0A327YQD1_9BACL</name>
<accession>A0A327YQD1</accession>
<feature type="transmembrane region" description="Helical" evidence="11">
    <location>
        <begin position="63"/>
        <end position="80"/>
    </location>
</feature>
<feature type="binding site" description="axial binding residue" evidence="11">
    <location>
        <position position="275"/>
    </location>
    <ligand>
        <name>heme</name>
        <dbReference type="ChEBI" id="CHEBI:30413"/>
    </ligand>
    <ligandPart>
        <name>Fe</name>
        <dbReference type="ChEBI" id="CHEBI:18248"/>
    </ligandPart>
</feature>
<dbReference type="InterPro" id="IPR003780">
    <property type="entry name" value="COX15/CtaA_fam"/>
</dbReference>
<protein>
    <recommendedName>
        <fullName evidence="11">Heme A synthase</fullName>
        <shortName evidence="11">HAS</shortName>
        <ecNumber evidence="11">1.17.99.9</ecNumber>
    </recommendedName>
    <alternativeName>
        <fullName evidence="11">Cytochrome aa3-controlling protein</fullName>
    </alternativeName>
</protein>
<keyword evidence="4 11" id="KW-0479">Metal-binding</keyword>
<keyword evidence="5 11" id="KW-1133">Transmembrane helix</keyword>
<dbReference type="AlphaFoldDB" id="A0A327YQD1"/>
<evidence type="ECO:0000256" key="11">
    <source>
        <dbReference type="HAMAP-Rule" id="MF_01664"/>
    </source>
</evidence>